<evidence type="ECO:0000256" key="2">
    <source>
        <dbReference type="ARBA" id="ARBA00009347"/>
    </source>
</evidence>
<sequence length="374" mass="40610">MTEGREVARFGEFLDRELGPFLVEHPDITAFETKRAWQRLMAEHRWVGLSWPERDGGRGLDIRARVACEALAARRGAPSIAGVLGVNNIGPTIAHWGTEEQRAHLPSILSGAEIWCQGFSEPEAGSDLRDLRSKAVRTGGGWRLHGQKVWTSSATHATWCALLARAVDGKEDLGITCFLVPLDRPGVTVRGLRQLTGDSEFGELFFDGVELTEADRLGPAGQGWKVANTTLGHERANTVGLISELVASIGTLAGKARGRTLRAQERDELIGCFEEGQLLHLVALRLLADAEAGTAPGAEPSLLKLGWSRGRQRAARLGYQLDGPQAWEGEALPPAVWEYLRSRGSTIAAGTSEIILNILAERVLGMPREQQAAR</sequence>
<evidence type="ECO:0000256" key="6">
    <source>
        <dbReference type="RuleBase" id="RU362125"/>
    </source>
</evidence>
<evidence type="ECO:0000259" key="7">
    <source>
        <dbReference type="Pfam" id="PF00441"/>
    </source>
</evidence>
<dbReference type="SUPFAM" id="SSF47203">
    <property type="entry name" value="Acyl-CoA dehydrogenase C-terminal domain-like"/>
    <property type="match status" value="1"/>
</dbReference>
<dbReference type="InterPro" id="IPR036250">
    <property type="entry name" value="AcylCo_DH-like_C"/>
</dbReference>
<dbReference type="RefSeq" id="WP_306998103.1">
    <property type="nucleotide sequence ID" value="NZ_JAUSUT010000001.1"/>
</dbReference>
<dbReference type="Gene3D" id="2.40.110.10">
    <property type="entry name" value="Butyryl-CoA Dehydrogenase, subunit A, domain 2"/>
    <property type="match status" value="1"/>
</dbReference>
<keyword evidence="4 6" id="KW-0274">FAD</keyword>
<proteinExistence type="inferred from homology"/>
<comment type="similarity">
    <text evidence="2 6">Belongs to the acyl-CoA dehydrogenase family.</text>
</comment>
<dbReference type="Pfam" id="PF02771">
    <property type="entry name" value="Acyl-CoA_dh_N"/>
    <property type="match status" value="1"/>
</dbReference>
<dbReference type="Pfam" id="PF00441">
    <property type="entry name" value="Acyl-CoA_dh_1"/>
    <property type="match status" value="1"/>
</dbReference>
<dbReference type="InterPro" id="IPR009075">
    <property type="entry name" value="AcylCo_DH/oxidase_C"/>
</dbReference>
<comment type="cofactor">
    <cofactor evidence="1 6">
        <name>FAD</name>
        <dbReference type="ChEBI" id="CHEBI:57692"/>
    </cofactor>
</comment>
<gene>
    <name evidence="10" type="ORF">FB470_006694</name>
</gene>
<dbReference type="Gene3D" id="1.10.540.10">
    <property type="entry name" value="Acyl-CoA dehydrogenase/oxidase, N-terminal domain"/>
    <property type="match status" value="1"/>
</dbReference>
<organism evidence="10 11">
    <name type="scientific">Amycolatopsis thermophila</name>
    <dbReference type="NCBI Taxonomy" id="206084"/>
    <lineage>
        <taxon>Bacteria</taxon>
        <taxon>Bacillati</taxon>
        <taxon>Actinomycetota</taxon>
        <taxon>Actinomycetes</taxon>
        <taxon>Pseudonocardiales</taxon>
        <taxon>Pseudonocardiaceae</taxon>
        <taxon>Amycolatopsis</taxon>
    </lineage>
</organism>
<evidence type="ECO:0000313" key="10">
    <source>
        <dbReference type="EMBL" id="MDQ0382700.1"/>
    </source>
</evidence>
<name>A0ABU0F532_9PSEU</name>
<dbReference type="Pfam" id="PF02770">
    <property type="entry name" value="Acyl-CoA_dh_M"/>
    <property type="match status" value="1"/>
</dbReference>
<protein>
    <submittedName>
        <fullName evidence="10">Alkylation response protein AidB-like acyl-CoA dehydrogenase</fullName>
    </submittedName>
</protein>
<feature type="domain" description="Acyl-CoA oxidase/dehydrogenase middle" evidence="8">
    <location>
        <begin position="116"/>
        <end position="209"/>
    </location>
</feature>
<evidence type="ECO:0000259" key="8">
    <source>
        <dbReference type="Pfam" id="PF02770"/>
    </source>
</evidence>
<feature type="domain" description="Acyl-CoA dehydrogenase/oxidase N-terminal" evidence="9">
    <location>
        <begin position="11"/>
        <end position="111"/>
    </location>
</feature>
<keyword evidence="3 6" id="KW-0285">Flavoprotein</keyword>
<dbReference type="PANTHER" id="PTHR43292:SF4">
    <property type="entry name" value="ACYL-COA DEHYDROGENASE FADE34"/>
    <property type="match status" value="1"/>
</dbReference>
<keyword evidence="5 6" id="KW-0560">Oxidoreductase</keyword>
<accession>A0ABU0F532</accession>
<comment type="caution">
    <text evidence="10">The sequence shown here is derived from an EMBL/GenBank/DDBJ whole genome shotgun (WGS) entry which is preliminary data.</text>
</comment>
<dbReference type="Gene3D" id="1.20.140.10">
    <property type="entry name" value="Butyryl-CoA Dehydrogenase, subunit A, domain 3"/>
    <property type="match status" value="1"/>
</dbReference>
<dbReference type="Proteomes" id="UP001229651">
    <property type="component" value="Unassembled WGS sequence"/>
</dbReference>
<evidence type="ECO:0000256" key="4">
    <source>
        <dbReference type="ARBA" id="ARBA00022827"/>
    </source>
</evidence>
<dbReference type="PANTHER" id="PTHR43292">
    <property type="entry name" value="ACYL-COA DEHYDROGENASE"/>
    <property type="match status" value="1"/>
</dbReference>
<evidence type="ECO:0000256" key="1">
    <source>
        <dbReference type="ARBA" id="ARBA00001974"/>
    </source>
</evidence>
<keyword evidence="11" id="KW-1185">Reference proteome</keyword>
<evidence type="ECO:0000313" key="11">
    <source>
        <dbReference type="Proteomes" id="UP001229651"/>
    </source>
</evidence>
<dbReference type="InterPro" id="IPR037069">
    <property type="entry name" value="AcylCoA_DH/ox_N_sf"/>
</dbReference>
<dbReference type="SUPFAM" id="SSF56645">
    <property type="entry name" value="Acyl-CoA dehydrogenase NM domain-like"/>
    <property type="match status" value="1"/>
</dbReference>
<dbReference type="InterPro" id="IPR013786">
    <property type="entry name" value="AcylCoA_DH/ox_N"/>
</dbReference>
<feature type="domain" description="Acyl-CoA dehydrogenase/oxidase C-terminal" evidence="7">
    <location>
        <begin position="221"/>
        <end position="364"/>
    </location>
</feature>
<dbReference type="EMBL" id="JAUSUT010000001">
    <property type="protein sequence ID" value="MDQ0382700.1"/>
    <property type="molecule type" value="Genomic_DNA"/>
</dbReference>
<evidence type="ECO:0000256" key="5">
    <source>
        <dbReference type="ARBA" id="ARBA00023002"/>
    </source>
</evidence>
<dbReference type="InterPro" id="IPR046373">
    <property type="entry name" value="Acyl-CoA_Oxase/DH_mid-dom_sf"/>
</dbReference>
<dbReference type="InterPro" id="IPR052161">
    <property type="entry name" value="Mycobact_Acyl-CoA_DH"/>
</dbReference>
<evidence type="ECO:0000256" key="3">
    <source>
        <dbReference type="ARBA" id="ARBA00022630"/>
    </source>
</evidence>
<dbReference type="InterPro" id="IPR009100">
    <property type="entry name" value="AcylCoA_DH/oxidase_NM_dom_sf"/>
</dbReference>
<evidence type="ECO:0000259" key="9">
    <source>
        <dbReference type="Pfam" id="PF02771"/>
    </source>
</evidence>
<dbReference type="InterPro" id="IPR006091">
    <property type="entry name" value="Acyl-CoA_Oxase/DH_mid-dom"/>
</dbReference>
<reference evidence="10 11" key="1">
    <citation type="submission" date="2023-07" db="EMBL/GenBank/DDBJ databases">
        <title>Sequencing the genomes of 1000 actinobacteria strains.</title>
        <authorList>
            <person name="Klenk H.-P."/>
        </authorList>
    </citation>
    <scope>NUCLEOTIDE SEQUENCE [LARGE SCALE GENOMIC DNA]</scope>
    <source>
        <strain evidence="10 11">DSM 45805</strain>
    </source>
</reference>